<evidence type="ECO:0000256" key="2">
    <source>
        <dbReference type="ARBA" id="ARBA00022771"/>
    </source>
</evidence>
<keyword evidence="7" id="KW-1185">Reference proteome</keyword>
<evidence type="ECO:0000256" key="4">
    <source>
        <dbReference type="PROSITE-ProRule" id="PRU00134"/>
    </source>
</evidence>
<dbReference type="OrthoDB" id="432970at2759"/>
<dbReference type="Gene3D" id="6.10.140.2220">
    <property type="match status" value="2"/>
</dbReference>
<dbReference type="InterPro" id="IPR002893">
    <property type="entry name" value="Znf_MYND"/>
</dbReference>
<feature type="domain" description="MYND-type" evidence="5">
    <location>
        <begin position="300"/>
        <end position="336"/>
    </location>
</feature>
<evidence type="ECO:0000256" key="1">
    <source>
        <dbReference type="ARBA" id="ARBA00022723"/>
    </source>
</evidence>
<dbReference type="VEuPathDB" id="CryptoDB:Vbra_16531"/>
<organism evidence="6 7">
    <name type="scientific">Vitrella brassicaformis (strain CCMP3155)</name>
    <dbReference type="NCBI Taxonomy" id="1169540"/>
    <lineage>
        <taxon>Eukaryota</taxon>
        <taxon>Sar</taxon>
        <taxon>Alveolata</taxon>
        <taxon>Colpodellida</taxon>
        <taxon>Vitrellaceae</taxon>
        <taxon>Vitrella</taxon>
    </lineage>
</organism>
<evidence type="ECO:0000259" key="5">
    <source>
        <dbReference type="PROSITE" id="PS50865"/>
    </source>
</evidence>
<dbReference type="PROSITE" id="PS50865">
    <property type="entry name" value="ZF_MYND_2"/>
    <property type="match status" value="2"/>
</dbReference>
<accession>A0A0G4FZ46</accession>
<dbReference type="Pfam" id="PF01753">
    <property type="entry name" value="zf-MYND"/>
    <property type="match status" value="2"/>
</dbReference>
<dbReference type="PROSITE" id="PS01360">
    <property type="entry name" value="ZF_MYND_1"/>
    <property type="match status" value="2"/>
</dbReference>
<name>A0A0G4FZ46_VITBC</name>
<dbReference type="EMBL" id="CDMY01000531">
    <property type="protein sequence ID" value="CEM20874.1"/>
    <property type="molecule type" value="Genomic_DNA"/>
</dbReference>
<feature type="domain" description="MYND-type" evidence="5">
    <location>
        <begin position="151"/>
        <end position="191"/>
    </location>
</feature>
<sequence>MQRAKTSKRKQQRQSSSSAAAAGMECYVCKKKATMAGQMAVTLFGKKVSMPVHFCSKECAAQLSSMDKQMDRQKVCDQCGKKTNKLRFGMCQFGGRIAFDYFYMCSDRCFEQHQQPANEALDRIKNTPAAHKEQPTPSAGGGGGVSTTSVCDVCSKRATQPKRCGSCYRRVYCSKECQLVDWRDLGHKKACKTLAAAHNQATPTNTNTAPSAAQSSPWASMKCDFCSGPAVTGHLKVLTQADGREKYLHIKTCSNESCLTMLKLLGVETEETEELKGYKDTPFVPLTSVPPGGLPPATRCTVCGKKAHMRCIHCLHATYCSEVCQEADWESHREVCDLLKFHHSRVNMTTGHHSNFTDGNLRGDVMIEAAKGGHIVDIRFTSEVTKNVHHVLHPIKTLYRYVKKLEDKGIEELTDTVRQMGLTANHPTTKGLWAATLDKKMTEFETKLRHGNAGFVLDDMSLYGMDVLEYALIVKEKKVPTMGGGAFIPGGLPVFDILLATEASIREATGKGHPHNGCTWEHPHSD</sequence>
<proteinExistence type="predicted"/>
<keyword evidence="3" id="KW-0862">Zinc</keyword>
<gene>
    <name evidence="6" type="ORF">Vbra_16531</name>
</gene>
<dbReference type="SUPFAM" id="SSF144232">
    <property type="entry name" value="HIT/MYND zinc finger-like"/>
    <property type="match status" value="2"/>
</dbReference>
<dbReference type="Proteomes" id="UP000041254">
    <property type="component" value="Unassembled WGS sequence"/>
</dbReference>
<evidence type="ECO:0000313" key="7">
    <source>
        <dbReference type="Proteomes" id="UP000041254"/>
    </source>
</evidence>
<keyword evidence="1" id="KW-0479">Metal-binding</keyword>
<keyword evidence="2 4" id="KW-0863">Zinc-finger</keyword>
<protein>
    <recommendedName>
        <fullName evidence="5">MYND-type domain-containing protein</fullName>
    </recommendedName>
</protein>
<dbReference type="GO" id="GO:0008270">
    <property type="term" value="F:zinc ion binding"/>
    <property type="evidence" value="ECO:0007669"/>
    <property type="project" value="UniProtKB-KW"/>
</dbReference>
<dbReference type="PhylomeDB" id="A0A0G4FZ46"/>
<evidence type="ECO:0000256" key="3">
    <source>
        <dbReference type="ARBA" id="ARBA00022833"/>
    </source>
</evidence>
<dbReference type="InParanoid" id="A0A0G4FZ46"/>
<evidence type="ECO:0000313" key="6">
    <source>
        <dbReference type="EMBL" id="CEM20874.1"/>
    </source>
</evidence>
<dbReference type="AlphaFoldDB" id="A0A0G4FZ46"/>
<reference evidence="6 7" key="1">
    <citation type="submission" date="2014-11" db="EMBL/GenBank/DDBJ databases">
        <authorList>
            <person name="Zhu J."/>
            <person name="Qi W."/>
            <person name="Song R."/>
        </authorList>
    </citation>
    <scope>NUCLEOTIDE SEQUENCE [LARGE SCALE GENOMIC DNA]</scope>
</reference>